<organism evidence="2 4">
    <name type="scientific">Alkalithermobacter thermoalcaliphilus JW-YL-7 = DSM 7308</name>
    <dbReference type="NCBI Taxonomy" id="1121328"/>
    <lineage>
        <taxon>Bacteria</taxon>
        <taxon>Bacillati</taxon>
        <taxon>Bacillota</taxon>
        <taxon>Clostridia</taxon>
        <taxon>Peptostreptococcales</taxon>
        <taxon>Tepidibacteraceae</taxon>
        <taxon>Alkalithermobacter</taxon>
    </lineage>
</organism>
<evidence type="ECO:0000313" key="5">
    <source>
        <dbReference type="Proteomes" id="UP000323392"/>
    </source>
</evidence>
<protein>
    <submittedName>
        <fullName evidence="2">CheW protein</fullName>
    </submittedName>
    <submittedName>
        <fullName evidence="3">Purine-binding chemotaxis protein CheW</fullName>
    </submittedName>
</protein>
<accession>A0A150FRF0</accession>
<dbReference type="InterPro" id="IPR002545">
    <property type="entry name" value="CheW-lke_dom"/>
</dbReference>
<keyword evidence="5" id="KW-1185">Reference proteome</keyword>
<dbReference type="AlphaFoldDB" id="A0A150FRF0"/>
<evidence type="ECO:0000313" key="3">
    <source>
        <dbReference type="EMBL" id="SHK43242.1"/>
    </source>
</evidence>
<reference evidence="2 4" key="1">
    <citation type="submission" date="2016-02" db="EMBL/GenBank/DDBJ databases">
        <title>Draft genome sequence for Clostridium paradoxum JW-YL-7.</title>
        <authorList>
            <person name="Utturkar S.M."/>
            <person name="Lancaster A."/>
            <person name="Poole F.L."/>
            <person name="Adams M.W."/>
            <person name="Brown S.D."/>
        </authorList>
    </citation>
    <scope>NUCLEOTIDE SEQUENCE [LARGE SCALE GENOMIC DNA]</scope>
    <source>
        <strain evidence="2 4">JW-YL-7</strain>
    </source>
</reference>
<dbReference type="GO" id="GO:0005829">
    <property type="term" value="C:cytosol"/>
    <property type="evidence" value="ECO:0007669"/>
    <property type="project" value="TreeGrafter"/>
</dbReference>
<proteinExistence type="predicted"/>
<feature type="domain" description="CheW-like" evidence="1">
    <location>
        <begin position="3"/>
        <end position="142"/>
    </location>
</feature>
<comment type="caution">
    <text evidence="2">The sequence shown here is derived from an EMBL/GenBank/DDBJ whole genome shotgun (WGS) entry which is preliminary data.</text>
</comment>
<reference evidence="3 5" key="2">
    <citation type="submission" date="2016-11" db="EMBL/GenBank/DDBJ databases">
        <authorList>
            <person name="Varghese N."/>
            <person name="Submissions S."/>
        </authorList>
    </citation>
    <scope>NUCLEOTIDE SEQUENCE [LARGE SCALE GENOMIC DNA]</scope>
    <source>
        <strain evidence="3 5">DSM 7308</strain>
    </source>
</reference>
<dbReference type="RefSeq" id="WP_066070634.1">
    <property type="nucleotide sequence ID" value="NZ_FRBG01000001.1"/>
</dbReference>
<dbReference type="InterPro" id="IPR039315">
    <property type="entry name" value="CheW"/>
</dbReference>
<dbReference type="SUPFAM" id="SSF50341">
    <property type="entry name" value="CheW-like"/>
    <property type="match status" value="1"/>
</dbReference>
<dbReference type="Proteomes" id="UP000092605">
    <property type="component" value="Unassembled WGS sequence"/>
</dbReference>
<dbReference type="PANTHER" id="PTHR22617">
    <property type="entry name" value="CHEMOTAXIS SENSOR HISTIDINE KINASE-RELATED"/>
    <property type="match status" value="1"/>
</dbReference>
<dbReference type="SMART" id="SM00260">
    <property type="entry name" value="CheW"/>
    <property type="match status" value="1"/>
</dbReference>
<dbReference type="PANTHER" id="PTHR22617:SF23">
    <property type="entry name" value="CHEMOTAXIS PROTEIN CHEW"/>
    <property type="match status" value="1"/>
</dbReference>
<dbReference type="PROSITE" id="PS50851">
    <property type="entry name" value="CHEW"/>
    <property type="match status" value="1"/>
</dbReference>
<dbReference type="Pfam" id="PF01584">
    <property type="entry name" value="CheW"/>
    <property type="match status" value="1"/>
</dbReference>
<dbReference type="STRING" id="1121328.JWYL7_1266"/>
<dbReference type="Gene3D" id="2.40.50.180">
    <property type="entry name" value="CheA-289, Domain 4"/>
    <property type="match status" value="1"/>
</dbReference>
<name>A0A150FRF0_CLOPD</name>
<sequence length="148" mass="16637">MAEKKYVIFKLNKEEYGVDIMTVKEVSEFKEATKVPNTPSFVEGIINIRGDVTPIINLKKRFNLKENENEASRIIVVNIKDKLVGFLVDDASQVVSIDENSIDPPPEIVSGVDKKYIQGIGKLGDKMIIILDLEKVLSEEEKEVLMSV</sequence>
<evidence type="ECO:0000259" key="1">
    <source>
        <dbReference type="PROSITE" id="PS50851"/>
    </source>
</evidence>
<evidence type="ECO:0000313" key="2">
    <source>
        <dbReference type="EMBL" id="KXZ40191.1"/>
    </source>
</evidence>
<dbReference type="CDD" id="cd00732">
    <property type="entry name" value="CheW"/>
    <property type="match status" value="1"/>
</dbReference>
<dbReference type="OrthoDB" id="9794382at2"/>
<dbReference type="PATRIC" id="fig|1121328.3.peg.1275"/>
<dbReference type="Proteomes" id="UP000323392">
    <property type="component" value="Unassembled WGS sequence"/>
</dbReference>
<dbReference type="Gene3D" id="2.30.30.40">
    <property type="entry name" value="SH3 Domains"/>
    <property type="match status" value="1"/>
</dbReference>
<dbReference type="EMBL" id="LSFY01000001">
    <property type="protein sequence ID" value="KXZ40191.1"/>
    <property type="molecule type" value="Genomic_DNA"/>
</dbReference>
<evidence type="ECO:0000313" key="4">
    <source>
        <dbReference type="Proteomes" id="UP000092605"/>
    </source>
</evidence>
<dbReference type="GO" id="GO:0007165">
    <property type="term" value="P:signal transduction"/>
    <property type="evidence" value="ECO:0007669"/>
    <property type="project" value="InterPro"/>
</dbReference>
<dbReference type="EMBL" id="FRBG01000001">
    <property type="protein sequence ID" value="SHK43242.1"/>
    <property type="molecule type" value="Genomic_DNA"/>
</dbReference>
<gene>
    <name evidence="2" type="ORF">JWYL7_1266</name>
    <name evidence="3" type="ORF">SAMN05661008_00256</name>
</gene>
<dbReference type="InterPro" id="IPR036061">
    <property type="entry name" value="CheW-like_dom_sf"/>
</dbReference>
<dbReference type="GO" id="GO:0006935">
    <property type="term" value="P:chemotaxis"/>
    <property type="evidence" value="ECO:0007669"/>
    <property type="project" value="InterPro"/>
</dbReference>